<dbReference type="EMBL" id="CM043793">
    <property type="protein sequence ID" value="KAI4820448.1"/>
    <property type="molecule type" value="Genomic_DNA"/>
</dbReference>
<dbReference type="Proteomes" id="UP001057452">
    <property type="component" value="Chromosome 9"/>
</dbReference>
<organism evidence="1 2">
    <name type="scientific">Chaenocephalus aceratus</name>
    <name type="common">Blackfin icefish</name>
    <name type="synonym">Chaenichthys aceratus</name>
    <dbReference type="NCBI Taxonomy" id="36190"/>
    <lineage>
        <taxon>Eukaryota</taxon>
        <taxon>Metazoa</taxon>
        <taxon>Chordata</taxon>
        <taxon>Craniata</taxon>
        <taxon>Vertebrata</taxon>
        <taxon>Euteleostomi</taxon>
        <taxon>Actinopterygii</taxon>
        <taxon>Neopterygii</taxon>
        <taxon>Teleostei</taxon>
        <taxon>Neoteleostei</taxon>
        <taxon>Acanthomorphata</taxon>
        <taxon>Eupercaria</taxon>
        <taxon>Perciformes</taxon>
        <taxon>Notothenioidei</taxon>
        <taxon>Channichthyidae</taxon>
        <taxon>Chaenocephalus</taxon>
    </lineage>
</organism>
<comment type="caution">
    <text evidence="1">The sequence shown here is derived from an EMBL/GenBank/DDBJ whole genome shotgun (WGS) entry which is preliminary data.</text>
</comment>
<accession>A0ACB9X2Y6</accession>
<sequence length="283" mass="32460">MAARSLLLHAPSALSTTRSLNIFSPSFPTLYQRRGTMVRKSFLKVKEGHFVAVKRISGAGLELCVVELKNQASSVKIWTREKETKYQIAFSFLRDGDDYSPKVKEEKLQLEKIADVSDHEPYWFEKVDLQINEHYGLRSVVNGHYLMKTVRHALSSQMSSQMKREETNYTFDNITADFPAGGPPSQQKEPVRVNGQEVRFFTPVRRSVRIERSSLRYPASLQEHDLCVASYADLISEEDAERSEEQEGGETSPYADNTPMYVYRQNEALEDKVFVKLVYDEDV</sequence>
<proteinExistence type="predicted"/>
<keyword evidence="2" id="KW-1185">Reference proteome</keyword>
<evidence type="ECO:0000313" key="2">
    <source>
        <dbReference type="Proteomes" id="UP001057452"/>
    </source>
</evidence>
<gene>
    <name evidence="1" type="ORF">KUCAC02_028425</name>
</gene>
<reference evidence="1" key="1">
    <citation type="submission" date="2022-05" db="EMBL/GenBank/DDBJ databases">
        <title>Chromosome-level genome of Chaenocephalus aceratus.</title>
        <authorList>
            <person name="Park H."/>
        </authorList>
    </citation>
    <scope>NUCLEOTIDE SEQUENCE</scope>
    <source>
        <strain evidence="1">KU_202001</strain>
    </source>
</reference>
<name>A0ACB9X2Y6_CHAAC</name>
<protein>
    <submittedName>
        <fullName evidence="1">Uncharacterized protein</fullName>
    </submittedName>
</protein>
<evidence type="ECO:0000313" key="1">
    <source>
        <dbReference type="EMBL" id="KAI4820448.1"/>
    </source>
</evidence>